<sequence length="88" mass="9761">MKKKLDEMHARNEEDHVYISLMTEANIDEMMYPNLYTTISEMAHVGNVYKGEGSGETKVVHSGETVKVNSGATAVLEEGEIEITSGRQ</sequence>
<evidence type="ECO:0000313" key="2">
    <source>
        <dbReference type="Proteomes" id="UP001229421"/>
    </source>
</evidence>
<protein>
    <submittedName>
        <fullName evidence="1">Uncharacterized protein</fullName>
    </submittedName>
</protein>
<keyword evidence="2" id="KW-1185">Reference proteome</keyword>
<name>A0AAD8L5K2_TARER</name>
<dbReference type="EMBL" id="JAUHHV010000001">
    <property type="protein sequence ID" value="KAK1434574.1"/>
    <property type="molecule type" value="Genomic_DNA"/>
</dbReference>
<gene>
    <name evidence="1" type="ORF">QVD17_00321</name>
</gene>
<comment type="caution">
    <text evidence="1">The sequence shown here is derived from an EMBL/GenBank/DDBJ whole genome shotgun (WGS) entry which is preliminary data.</text>
</comment>
<dbReference type="AlphaFoldDB" id="A0AAD8L5K2"/>
<organism evidence="1 2">
    <name type="scientific">Tagetes erecta</name>
    <name type="common">African marigold</name>
    <dbReference type="NCBI Taxonomy" id="13708"/>
    <lineage>
        <taxon>Eukaryota</taxon>
        <taxon>Viridiplantae</taxon>
        <taxon>Streptophyta</taxon>
        <taxon>Embryophyta</taxon>
        <taxon>Tracheophyta</taxon>
        <taxon>Spermatophyta</taxon>
        <taxon>Magnoliopsida</taxon>
        <taxon>eudicotyledons</taxon>
        <taxon>Gunneridae</taxon>
        <taxon>Pentapetalae</taxon>
        <taxon>asterids</taxon>
        <taxon>campanulids</taxon>
        <taxon>Asterales</taxon>
        <taxon>Asteraceae</taxon>
        <taxon>Asteroideae</taxon>
        <taxon>Heliantheae alliance</taxon>
        <taxon>Tageteae</taxon>
        <taxon>Tagetes</taxon>
    </lineage>
</organism>
<proteinExistence type="predicted"/>
<reference evidence="1" key="1">
    <citation type="journal article" date="2023" name="bioRxiv">
        <title>Improved chromosome-level genome assembly for marigold (Tagetes erecta).</title>
        <authorList>
            <person name="Jiang F."/>
            <person name="Yuan L."/>
            <person name="Wang S."/>
            <person name="Wang H."/>
            <person name="Xu D."/>
            <person name="Wang A."/>
            <person name="Fan W."/>
        </authorList>
    </citation>
    <scope>NUCLEOTIDE SEQUENCE</scope>
    <source>
        <strain evidence="1">WSJ</strain>
        <tissue evidence="1">Leaf</tissue>
    </source>
</reference>
<evidence type="ECO:0000313" key="1">
    <source>
        <dbReference type="EMBL" id="KAK1434574.1"/>
    </source>
</evidence>
<accession>A0AAD8L5K2</accession>
<dbReference type="Proteomes" id="UP001229421">
    <property type="component" value="Unassembled WGS sequence"/>
</dbReference>